<proteinExistence type="predicted"/>
<dbReference type="Pfam" id="PF06863">
    <property type="entry name" value="DUF1254"/>
    <property type="match status" value="1"/>
</dbReference>
<dbReference type="Proteomes" id="UP001348098">
    <property type="component" value="Unassembled WGS sequence"/>
</dbReference>
<feature type="domain" description="DUF1214" evidence="1">
    <location>
        <begin position="357"/>
        <end position="449"/>
    </location>
</feature>
<dbReference type="EMBL" id="JAYKYQ010000002">
    <property type="protein sequence ID" value="MEB3509696.1"/>
    <property type="molecule type" value="Genomic_DNA"/>
</dbReference>
<comment type="caution">
    <text evidence="3">The sequence shown here is derived from an EMBL/GenBank/DDBJ whole genome shotgun (WGS) entry which is preliminary data.</text>
</comment>
<dbReference type="Gene3D" id="2.60.120.600">
    <property type="entry name" value="Domain of unknown function DUF1214, C-terminal domain"/>
    <property type="match status" value="1"/>
</dbReference>
<dbReference type="Gene3D" id="2.60.40.1610">
    <property type="entry name" value="Domain of unknown function DUF1254"/>
    <property type="match status" value="1"/>
</dbReference>
<dbReference type="PANTHER" id="PTHR36509:SF2">
    <property type="entry name" value="BLL3101 PROTEIN"/>
    <property type="match status" value="1"/>
</dbReference>
<dbReference type="PROSITE" id="PS51257">
    <property type="entry name" value="PROKAR_LIPOPROTEIN"/>
    <property type="match status" value="1"/>
</dbReference>
<evidence type="ECO:0000259" key="2">
    <source>
        <dbReference type="Pfam" id="PF06863"/>
    </source>
</evidence>
<keyword evidence="4" id="KW-1185">Reference proteome</keyword>
<dbReference type="Pfam" id="PF06742">
    <property type="entry name" value="DUF1214"/>
    <property type="match status" value="1"/>
</dbReference>
<dbReference type="InterPro" id="IPR010621">
    <property type="entry name" value="DUF1214"/>
</dbReference>
<dbReference type="InterPro" id="IPR037049">
    <property type="entry name" value="DUF1214_C_sf"/>
</dbReference>
<dbReference type="InterPro" id="IPR037050">
    <property type="entry name" value="DUF1254_sf"/>
</dbReference>
<sequence>MDDWTHRVPALSRRAVLGMASAAALGVAACGGSSEDDSAHPTVTGDAATIAKDAYVFGFPLVLMDVARRTSEAATPVNQFQHATSLPTSAERAVARPDPDTLHSTAWLDVASEPMVLSVPAMDGGRFWLAQVMDAWTNNVHDPSAARPQARSATPPYTYVVTGPGWSGALPDGLTPLPMPTPTVWLIVRIQVDGENDLPVVRSIQQGLRLVPLSAWMAGAEPPVAPPTRASGQRPVDQVLTMDPHDFFARMCGLMSTDPPAPEDEPAMRRFEKIGIRPGGSIEGISDADLTAAVRTAQQQLPVTLGPTTVNENGWVSDLGAGRYGTDYLLRAVTALGAPGMPLPRDAHFLFTAVPAGAGPFRLHFAAGELPPVDAFWALAVYDAEDYLVPNEAEIYSVGHHVPVVLNPDGSLDLTLQQHDPGPGVPKGNWLPVPESDPFSASLALFEPKATVLQRRWQPPPLIALR</sequence>
<protein>
    <submittedName>
        <fullName evidence="3">DUF1254 domain-containing protein</fullName>
    </submittedName>
</protein>
<evidence type="ECO:0000259" key="1">
    <source>
        <dbReference type="Pfam" id="PF06742"/>
    </source>
</evidence>
<dbReference type="RefSeq" id="WP_195077706.1">
    <property type="nucleotide sequence ID" value="NZ_JAYESH010000001.1"/>
</dbReference>
<gene>
    <name evidence="3" type="ORF">U3653_06680</name>
</gene>
<reference evidence="3 4" key="1">
    <citation type="submission" date="2023-12" db="EMBL/GenBank/DDBJ databases">
        <title>novel species in genus Nocarida.</title>
        <authorList>
            <person name="Li Z."/>
        </authorList>
    </citation>
    <scope>NUCLEOTIDE SEQUENCE [LARGE SCALE GENOMIC DNA]</scope>
    <source>
        <strain evidence="3 4">CDC186</strain>
    </source>
</reference>
<organism evidence="3 4">
    <name type="scientific">Nocardia implantans</name>
    <dbReference type="NCBI Taxonomy" id="3108168"/>
    <lineage>
        <taxon>Bacteria</taxon>
        <taxon>Bacillati</taxon>
        <taxon>Actinomycetota</taxon>
        <taxon>Actinomycetes</taxon>
        <taxon>Mycobacteriales</taxon>
        <taxon>Nocardiaceae</taxon>
        <taxon>Nocardia</taxon>
    </lineage>
</organism>
<dbReference type="PANTHER" id="PTHR36509">
    <property type="entry name" value="BLL3101 PROTEIN"/>
    <property type="match status" value="1"/>
</dbReference>
<accession>A0ABU6AQQ4</accession>
<dbReference type="SUPFAM" id="SSF160935">
    <property type="entry name" value="VPA0735-like"/>
    <property type="match status" value="1"/>
</dbReference>
<evidence type="ECO:0000313" key="3">
    <source>
        <dbReference type="EMBL" id="MEB3509696.1"/>
    </source>
</evidence>
<feature type="domain" description="DUF1254" evidence="2">
    <location>
        <begin position="77"/>
        <end position="212"/>
    </location>
</feature>
<name>A0ABU6AQQ4_9NOCA</name>
<dbReference type="InterPro" id="IPR006311">
    <property type="entry name" value="TAT_signal"/>
</dbReference>
<evidence type="ECO:0000313" key="4">
    <source>
        <dbReference type="Proteomes" id="UP001348098"/>
    </source>
</evidence>
<dbReference type="InterPro" id="IPR010679">
    <property type="entry name" value="DUF1254"/>
</dbReference>
<dbReference type="PROSITE" id="PS51318">
    <property type="entry name" value="TAT"/>
    <property type="match status" value="1"/>
</dbReference>